<organism evidence="2 3">
    <name type="scientific">Tumebacillus permanentifrigoris</name>
    <dbReference type="NCBI Taxonomy" id="378543"/>
    <lineage>
        <taxon>Bacteria</taxon>
        <taxon>Bacillati</taxon>
        <taxon>Bacillota</taxon>
        <taxon>Bacilli</taxon>
        <taxon>Bacillales</taxon>
        <taxon>Alicyclobacillaceae</taxon>
        <taxon>Tumebacillus</taxon>
    </lineage>
</organism>
<sequence>MGQSLKTKIEADVSEAYIKFQREILGRGPQETKTYLMRDMIIVRLKGVLTHEEKTLVKTDKGKRLVKEMRQTIREHFSADTEALISQITGCKVISSHSDISTKIGEFVEMFILDRDLEKCIRDSEVLGD</sequence>
<evidence type="ECO:0000259" key="1">
    <source>
        <dbReference type="Pfam" id="PF10057"/>
    </source>
</evidence>
<accession>A0A316DB85</accession>
<protein>
    <submittedName>
        <fullName evidence="2">Uncharacterized protein YbcI</fullName>
    </submittedName>
</protein>
<gene>
    <name evidence="2" type="ORF">C7459_10464</name>
</gene>
<name>A0A316DB85_9BACL</name>
<keyword evidence="3" id="KW-1185">Reference proteome</keyword>
<dbReference type="InterPro" id="IPR018745">
    <property type="entry name" value="MpsC"/>
</dbReference>
<dbReference type="EMBL" id="QGGL01000004">
    <property type="protein sequence ID" value="PWK14865.1"/>
    <property type="molecule type" value="Genomic_DNA"/>
</dbReference>
<dbReference type="AlphaFoldDB" id="A0A316DB85"/>
<dbReference type="Proteomes" id="UP000245634">
    <property type="component" value="Unassembled WGS sequence"/>
</dbReference>
<feature type="domain" description="Na+-translocating membrane potential-generating system MpsC" evidence="1">
    <location>
        <begin position="6"/>
        <end position="115"/>
    </location>
</feature>
<comment type="caution">
    <text evidence="2">The sequence shown here is derived from an EMBL/GenBank/DDBJ whole genome shotgun (WGS) entry which is preliminary data.</text>
</comment>
<dbReference type="RefSeq" id="WP_109687215.1">
    <property type="nucleotide sequence ID" value="NZ_QGGL01000004.1"/>
</dbReference>
<dbReference type="OrthoDB" id="5422931at2"/>
<evidence type="ECO:0000313" key="2">
    <source>
        <dbReference type="EMBL" id="PWK14865.1"/>
    </source>
</evidence>
<reference evidence="2 3" key="1">
    <citation type="submission" date="2018-05" db="EMBL/GenBank/DDBJ databases">
        <title>Genomic Encyclopedia of Type Strains, Phase IV (KMG-IV): sequencing the most valuable type-strain genomes for metagenomic binning, comparative biology and taxonomic classification.</title>
        <authorList>
            <person name="Goeker M."/>
        </authorList>
    </citation>
    <scope>NUCLEOTIDE SEQUENCE [LARGE SCALE GENOMIC DNA]</scope>
    <source>
        <strain evidence="2 3">DSM 18773</strain>
    </source>
</reference>
<evidence type="ECO:0000313" key="3">
    <source>
        <dbReference type="Proteomes" id="UP000245634"/>
    </source>
</evidence>
<dbReference type="Pfam" id="PF10057">
    <property type="entry name" value="MpsC"/>
    <property type="match status" value="1"/>
</dbReference>
<proteinExistence type="predicted"/>